<dbReference type="PANTHER" id="PTHR13339:SF0">
    <property type="entry name" value="COP9 SIGNALOSOME COMPLEX SUBUNIT 8"/>
    <property type="match status" value="1"/>
</dbReference>
<dbReference type="SUPFAM" id="SSF46785">
    <property type="entry name" value="Winged helix' DNA-binding domain"/>
    <property type="match status" value="1"/>
</dbReference>
<accession>A0ABM0JUQ1</accession>
<evidence type="ECO:0000313" key="9">
    <source>
        <dbReference type="Proteomes" id="UP000694888"/>
    </source>
</evidence>
<dbReference type="Proteomes" id="UP000694888">
    <property type="component" value="Unplaced"/>
</dbReference>
<comment type="subcellular location">
    <subcellularLocation>
        <location evidence="2">Cytoplasm</location>
    </subcellularLocation>
    <subcellularLocation>
        <location evidence="1">Nucleus</location>
    </subcellularLocation>
</comment>
<evidence type="ECO:0000256" key="5">
    <source>
        <dbReference type="ARBA" id="ARBA00022490"/>
    </source>
</evidence>
<dbReference type="PROSITE" id="PS50250">
    <property type="entry name" value="PCI"/>
    <property type="match status" value="1"/>
</dbReference>
<dbReference type="PANTHER" id="PTHR13339">
    <property type="entry name" value="COP9 SIGNALOSOME COMPLEX SUBUNIT 8"/>
    <property type="match status" value="1"/>
</dbReference>
<evidence type="ECO:0000259" key="8">
    <source>
        <dbReference type="PROSITE" id="PS50250"/>
    </source>
</evidence>
<keyword evidence="6" id="KW-0736">Signalosome</keyword>
<proteinExistence type="inferred from homology"/>
<evidence type="ECO:0000256" key="6">
    <source>
        <dbReference type="ARBA" id="ARBA00022790"/>
    </source>
</evidence>
<dbReference type="InterPro" id="IPR036390">
    <property type="entry name" value="WH_DNA-bd_sf"/>
</dbReference>
<evidence type="ECO:0000313" key="10">
    <source>
        <dbReference type="RefSeq" id="XP_005101950.1"/>
    </source>
</evidence>
<dbReference type="InterPro" id="IPR033464">
    <property type="entry name" value="CSN8_PSD8_EIF3K"/>
</dbReference>
<protein>
    <recommendedName>
        <fullName evidence="4">COP9 signalosome complex subunit 8</fullName>
    </recommendedName>
</protein>
<evidence type="ECO:0000256" key="4">
    <source>
        <dbReference type="ARBA" id="ARBA00014875"/>
    </source>
</evidence>
<organism evidence="9 10">
    <name type="scientific">Aplysia californica</name>
    <name type="common">California sea hare</name>
    <dbReference type="NCBI Taxonomy" id="6500"/>
    <lineage>
        <taxon>Eukaryota</taxon>
        <taxon>Metazoa</taxon>
        <taxon>Spiralia</taxon>
        <taxon>Lophotrochozoa</taxon>
        <taxon>Mollusca</taxon>
        <taxon>Gastropoda</taxon>
        <taxon>Heterobranchia</taxon>
        <taxon>Euthyneura</taxon>
        <taxon>Tectipleura</taxon>
        <taxon>Aplysiida</taxon>
        <taxon>Aplysioidea</taxon>
        <taxon>Aplysiidae</taxon>
        <taxon>Aplysia</taxon>
    </lineage>
</organism>
<keyword evidence="9" id="KW-1185">Reference proteome</keyword>
<evidence type="ECO:0000256" key="3">
    <source>
        <dbReference type="ARBA" id="ARBA00008252"/>
    </source>
</evidence>
<keyword evidence="5" id="KW-0963">Cytoplasm</keyword>
<dbReference type="Pfam" id="PF10075">
    <property type="entry name" value="CSN8_PSD8_EIF3K"/>
    <property type="match status" value="1"/>
</dbReference>
<keyword evidence="7" id="KW-0539">Nucleus</keyword>
<feature type="domain" description="PCI" evidence="8">
    <location>
        <begin position="1"/>
        <end position="171"/>
    </location>
</feature>
<dbReference type="InterPro" id="IPR000717">
    <property type="entry name" value="PCI_dom"/>
</dbReference>
<dbReference type="InterPro" id="IPR033205">
    <property type="entry name" value="COP9_CSN8"/>
</dbReference>
<evidence type="ECO:0000256" key="2">
    <source>
        <dbReference type="ARBA" id="ARBA00004496"/>
    </source>
</evidence>
<evidence type="ECO:0000256" key="7">
    <source>
        <dbReference type="ARBA" id="ARBA00023242"/>
    </source>
</evidence>
<evidence type="ECO:0000256" key="1">
    <source>
        <dbReference type="ARBA" id="ARBA00004123"/>
    </source>
</evidence>
<comment type="similarity">
    <text evidence="3">Belongs to the CSN8 family.</text>
</comment>
<dbReference type="Gene3D" id="1.25.40.990">
    <property type="match status" value="1"/>
</dbReference>
<gene>
    <name evidence="10" type="primary">LOC101851509</name>
</gene>
<dbReference type="RefSeq" id="XP_005101950.1">
    <property type="nucleotide sequence ID" value="XM_005101893.3"/>
</dbReference>
<sequence length="188" mass="21286">MAAVAQTDYAQLGNDLEREELENGATPGSIRLYCQLLAVYLLQNDMCNAKLLWKRIPPTVKQTSPELTNIWVVGQKMWLRDYAGIYEALQKEWSEEVKMIMGAVQESVRERALRLVRLAYSSISTDDLAQFLGVSGEKAVQVAQREGWQVDEQSRIITPKKIEPVPAPAILSEQHLSVLTDYVTFMEN</sequence>
<name>A0ABM0JUQ1_APLCA</name>
<dbReference type="GeneID" id="101851509"/>
<reference evidence="10" key="1">
    <citation type="submission" date="2025-08" db="UniProtKB">
        <authorList>
            <consortium name="RefSeq"/>
        </authorList>
    </citation>
    <scope>IDENTIFICATION</scope>
</reference>